<proteinExistence type="predicted"/>
<feature type="region of interest" description="Disordered" evidence="1">
    <location>
        <begin position="18"/>
        <end position="39"/>
    </location>
</feature>
<dbReference type="KEGG" id="clw:CLAC_09145"/>
<sequence length="89" mass="10040">MKLFAIIIGSANLLNVGKSKVKKSKKDKKDKKAQKLHKLANAKPKAKCCRSKTRCLKCPVVIHKLQREINAGNVDRDHLLKVIAQARKR</sequence>
<protein>
    <submittedName>
        <fullName evidence="2">Uncharacterized protein</fullName>
    </submittedName>
</protein>
<keyword evidence="3" id="KW-1185">Reference proteome</keyword>
<gene>
    <name evidence="2" type="ORF">CLAC_09145</name>
</gene>
<evidence type="ECO:0000313" key="3">
    <source>
        <dbReference type="Proteomes" id="UP000058446"/>
    </source>
</evidence>
<dbReference type="AlphaFoldDB" id="A0A0K2H1P4"/>
<name>A0A0K2H1P4_9CORY</name>
<dbReference type="EMBL" id="CP006841">
    <property type="protein sequence ID" value="ALA67853.1"/>
    <property type="molecule type" value="Genomic_DNA"/>
</dbReference>
<dbReference type="Proteomes" id="UP000058446">
    <property type="component" value="Chromosome"/>
</dbReference>
<evidence type="ECO:0000313" key="2">
    <source>
        <dbReference type="EMBL" id="ALA67853.1"/>
    </source>
</evidence>
<dbReference type="PATRIC" id="fig|1408189.4.peg.1828"/>
<dbReference type="STRING" id="1408189.CLAC_09145"/>
<evidence type="ECO:0000256" key="1">
    <source>
        <dbReference type="SAM" id="MobiDB-lite"/>
    </source>
</evidence>
<feature type="compositionally biased region" description="Basic residues" evidence="1">
    <location>
        <begin position="19"/>
        <end position="39"/>
    </location>
</feature>
<organism evidence="2 3">
    <name type="scientific">Corynebacterium lactis RW2-5</name>
    <dbReference type="NCBI Taxonomy" id="1408189"/>
    <lineage>
        <taxon>Bacteria</taxon>
        <taxon>Bacillati</taxon>
        <taxon>Actinomycetota</taxon>
        <taxon>Actinomycetes</taxon>
        <taxon>Mycobacteriales</taxon>
        <taxon>Corynebacteriaceae</taxon>
        <taxon>Corynebacterium</taxon>
    </lineage>
</organism>
<accession>A0A0K2H1P4</accession>
<reference evidence="2 3" key="1">
    <citation type="submission" date="2013-10" db="EMBL/GenBank/DDBJ databases">
        <title>Complete genome sequence of Corynebacterium lactis DSM 45799(T), isolated from raw cow milk.</title>
        <authorList>
            <person name="Ruckert C."/>
            <person name="Albersmeier A."/>
            <person name="Lipski A."/>
            <person name="Kalinowski J."/>
        </authorList>
    </citation>
    <scope>NUCLEOTIDE SEQUENCE [LARGE SCALE GENOMIC DNA]</scope>
    <source>
        <strain evidence="2 3">RW2-5</strain>
    </source>
</reference>